<evidence type="ECO:0000313" key="2">
    <source>
        <dbReference type="EMBL" id="MBJ6371026.1"/>
    </source>
</evidence>
<feature type="domain" description="Endonuclease/exonuclease/phosphatase" evidence="1">
    <location>
        <begin position="50"/>
        <end position="254"/>
    </location>
</feature>
<name>A0A8J7IP60_9RHOB</name>
<keyword evidence="2" id="KW-0255">Endonuclease</keyword>
<organism evidence="2 3">
    <name type="scientific">Sedimentitalea arenosa</name>
    <dbReference type="NCBI Taxonomy" id="2798803"/>
    <lineage>
        <taxon>Bacteria</taxon>
        <taxon>Pseudomonadati</taxon>
        <taxon>Pseudomonadota</taxon>
        <taxon>Alphaproteobacteria</taxon>
        <taxon>Rhodobacterales</taxon>
        <taxon>Paracoccaceae</taxon>
        <taxon>Sedimentitalea</taxon>
    </lineage>
</organism>
<dbReference type="SUPFAM" id="SSF56219">
    <property type="entry name" value="DNase I-like"/>
    <property type="match status" value="1"/>
</dbReference>
<dbReference type="Pfam" id="PF03372">
    <property type="entry name" value="Exo_endo_phos"/>
    <property type="match status" value="1"/>
</dbReference>
<dbReference type="Proteomes" id="UP000619079">
    <property type="component" value="Unassembled WGS sequence"/>
</dbReference>
<gene>
    <name evidence="2" type="ORF">JF290_05770</name>
</gene>
<keyword evidence="2" id="KW-0540">Nuclease</keyword>
<dbReference type="InterPro" id="IPR036691">
    <property type="entry name" value="Endo/exonu/phosph_ase_sf"/>
</dbReference>
<dbReference type="Gene3D" id="3.60.10.10">
    <property type="entry name" value="Endonuclease/exonuclease/phosphatase"/>
    <property type="match status" value="1"/>
</dbReference>
<reference evidence="2" key="1">
    <citation type="submission" date="2020-12" db="EMBL/GenBank/DDBJ databases">
        <title>Sedimentitalea sp. nov., isolated from sand in Incheon.</title>
        <authorList>
            <person name="Kim W."/>
        </authorList>
    </citation>
    <scope>NUCLEOTIDE SEQUENCE</scope>
    <source>
        <strain evidence="2">CAU 1593</strain>
    </source>
</reference>
<keyword evidence="2" id="KW-0378">Hydrolase</keyword>
<evidence type="ECO:0000259" key="1">
    <source>
        <dbReference type="Pfam" id="PF03372"/>
    </source>
</evidence>
<dbReference type="AlphaFoldDB" id="A0A8J7IP60"/>
<proteinExistence type="predicted"/>
<dbReference type="EMBL" id="JAELVR010000003">
    <property type="protein sequence ID" value="MBJ6371026.1"/>
    <property type="molecule type" value="Genomic_DNA"/>
</dbReference>
<keyword evidence="3" id="KW-1185">Reference proteome</keyword>
<dbReference type="GO" id="GO:0004519">
    <property type="term" value="F:endonuclease activity"/>
    <property type="evidence" value="ECO:0007669"/>
    <property type="project" value="UniProtKB-KW"/>
</dbReference>
<dbReference type="RefSeq" id="WP_199023812.1">
    <property type="nucleotide sequence ID" value="NZ_JAELVR010000003.1"/>
</dbReference>
<dbReference type="InterPro" id="IPR005135">
    <property type="entry name" value="Endo/exonuclease/phosphatase"/>
</dbReference>
<evidence type="ECO:0000313" key="3">
    <source>
        <dbReference type="Proteomes" id="UP000619079"/>
    </source>
</evidence>
<comment type="caution">
    <text evidence="2">The sequence shown here is derived from an EMBL/GenBank/DDBJ whole genome shotgun (WGS) entry which is preliminary data.</text>
</comment>
<accession>A0A8J7IP60</accession>
<protein>
    <submittedName>
        <fullName evidence="2">Endonuclease/exonuclease/phosphatase family protein</fullName>
    </submittedName>
</protein>
<sequence>MAYYKSIRDYPPGRSAPGQSGWIADGLLRLRADLAVQIRDTRRSNSLIVGSWNIRAFDGGRSRLDESYHYIAEIIDHFDICAVQEIKPDLGPLKRLVGLLGGNWDYFVTDVTAGDSGNDERMAFLYNSNRVRFRNLIGEVVLPRDSLIEGDQIARTPFFASFQAGWFRFTLCTAHIRFGDDLGLRAREIAALADILARRARDEGEVYVLLGDMNIESSDDAMMAALKTAGFLVPDFGPTNLGGDKLFDHIAFSGQGTETRLLRKGAFDWRRSVFRPQDMAAYEQIARDIRDSPDTGKPYANWARTYPGWTTHEMSDHLPIWIEIEVDYSDEFLAGIAAEAGA</sequence>
<dbReference type="CDD" id="cd10283">
    <property type="entry name" value="MnuA_DNase1-like"/>
    <property type="match status" value="1"/>
</dbReference>